<reference evidence="2 3" key="1">
    <citation type="submission" date="2008-04" db="EMBL/GenBank/DDBJ databases">
        <title>Complete sequence of chromosome of Natranaerobius thermophilus JW/NM-WN-LF.</title>
        <authorList>
            <consortium name="US DOE Joint Genome Institute"/>
            <person name="Copeland A."/>
            <person name="Lucas S."/>
            <person name="Lapidus A."/>
            <person name="Glavina del Rio T."/>
            <person name="Dalin E."/>
            <person name="Tice H."/>
            <person name="Bruce D."/>
            <person name="Goodwin L."/>
            <person name="Pitluck S."/>
            <person name="Chertkov O."/>
            <person name="Brettin T."/>
            <person name="Detter J.C."/>
            <person name="Han C."/>
            <person name="Kuske C.R."/>
            <person name="Schmutz J."/>
            <person name="Larimer F."/>
            <person name="Land M."/>
            <person name="Hauser L."/>
            <person name="Kyrpides N."/>
            <person name="Lykidis A."/>
            <person name="Mesbah N.M."/>
            <person name="Wiegel J."/>
        </authorList>
    </citation>
    <scope>NUCLEOTIDE SEQUENCE [LARGE SCALE GENOMIC DNA]</scope>
    <source>
        <strain evidence="3">ATCC BAA-1301 / DSM 18059 / JW/NM-WN-LF</strain>
    </source>
</reference>
<dbReference type="AlphaFoldDB" id="B2A1R7"/>
<accession>B2A1R7</accession>
<protein>
    <submittedName>
        <fullName evidence="2">SEC-C motif domain protein</fullName>
    </submittedName>
</protein>
<feature type="region of interest" description="Disordered" evidence="1">
    <location>
        <begin position="187"/>
        <end position="218"/>
    </location>
</feature>
<name>B2A1R7_NATTJ</name>
<reference evidence="2 3" key="2">
    <citation type="journal article" date="2011" name="J. Bacteriol.">
        <title>Complete genome sequence of the anaerobic, halophilic alkalithermophile Natranaerobius thermophilus JW/NM-WN-LF.</title>
        <authorList>
            <person name="Zhao B."/>
            <person name="Mesbah N.M."/>
            <person name="Dalin E."/>
            <person name="Goodwin L."/>
            <person name="Nolan M."/>
            <person name="Pitluck S."/>
            <person name="Chertkov O."/>
            <person name="Brettin T.S."/>
            <person name="Han J."/>
            <person name="Larimer F.W."/>
            <person name="Land M.L."/>
            <person name="Hauser L."/>
            <person name="Kyrpides N."/>
            <person name="Wiegel J."/>
        </authorList>
    </citation>
    <scope>NUCLEOTIDE SEQUENCE [LARGE SCALE GENOMIC DNA]</scope>
    <source>
        <strain evidence="3">ATCC BAA-1301 / DSM 18059 / JW/NM-WN-LF</strain>
    </source>
</reference>
<dbReference type="InterPro" id="IPR004027">
    <property type="entry name" value="SEC_C_motif"/>
</dbReference>
<keyword evidence="3" id="KW-1185">Reference proteome</keyword>
<evidence type="ECO:0000313" key="2">
    <source>
        <dbReference type="EMBL" id="ACB86114.1"/>
    </source>
</evidence>
<organism evidence="2 3">
    <name type="scientific">Natranaerobius thermophilus (strain ATCC BAA-1301 / DSM 18059 / JW/NM-WN-LF)</name>
    <dbReference type="NCBI Taxonomy" id="457570"/>
    <lineage>
        <taxon>Bacteria</taxon>
        <taxon>Bacillati</taxon>
        <taxon>Bacillota</taxon>
        <taxon>Clostridia</taxon>
        <taxon>Natranaerobiales</taxon>
        <taxon>Natranaerobiaceae</taxon>
        <taxon>Natranaerobius</taxon>
    </lineage>
</organism>
<dbReference type="Gene3D" id="3.10.450.50">
    <property type="match status" value="1"/>
</dbReference>
<evidence type="ECO:0000256" key="1">
    <source>
        <dbReference type="SAM" id="MobiDB-lite"/>
    </source>
</evidence>
<gene>
    <name evidence="2" type="ordered locus">Nther_2556</name>
</gene>
<dbReference type="SUPFAM" id="SSF103642">
    <property type="entry name" value="Sec-C motif"/>
    <property type="match status" value="1"/>
</dbReference>
<dbReference type="HOGENOM" id="CLU_1308467_0_0_9"/>
<dbReference type="InParanoid" id="B2A1R7"/>
<dbReference type="KEGG" id="nth:Nther_2556"/>
<dbReference type="PANTHER" id="PTHR33747">
    <property type="entry name" value="UPF0225 PROTEIN SCO1677"/>
    <property type="match status" value="1"/>
</dbReference>
<dbReference type="eggNOG" id="COG3012">
    <property type="taxonomic scope" value="Bacteria"/>
</dbReference>
<dbReference type="STRING" id="457570.Nther_2556"/>
<proteinExistence type="predicted"/>
<dbReference type="EMBL" id="CP001034">
    <property type="protein sequence ID" value="ACB86114.1"/>
    <property type="molecule type" value="Genomic_DNA"/>
</dbReference>
<evidence type="ECO:0000313" key="3">
    <source>
        <dbReference type="Proteomes" id="UP000001683"/>
    </source>
</evidence>
<dbReference type="RefSeq" id="WP_012448956.1">
    <property type="nucleotide sequence ID" value="NC_010718.1"/>
</dbReference>
<dbReference type="Proteomes" id="UP000001683">
    <property type="component" value="Chromosome"/>
</dbReference>
<dbReference type="Pfam" id="PF02810">
    <property type="entry name" value="SEC-C"/>
    <property type="match status" value="1"/>
</dbReference>
<sequence length="239" mass="28009">MNQLVLDYIISLTNLYGLVHKDKVIEIYNMQNNDQINTDIIDSLMEEPPEELDNSFVEIHEDYFVSESLIEFDEFEYQLNQRIGKPFYIPPKKELLKYKNDTYFEVNKEYKALLNYLTENIFDGDKAAAEGLCEDIQVICQFGFSLNKVFEEFNNRGVEFDSEEQAHEVMQLVIDLSNNTRLWEHNGHTPSELHQKKGKSQKRYISNQKNKPRRVGKKIGRNEPCPCGSGKKYKKCCLD</sequence>
<dbReference type="PANTHER" id="PTHR33747:SF1">
    <property type="entry name" value="ADENYLATE CYCLASE-ASSOCIATED CAP C-TERMINAL DOMAIN-CONTAINING PROTEIN"/>
    <property type="match status" value="1"/>
</dbReference>